<dbReference type="EMBL" id="ABIA03000002">
    <property type="protein sequence ID" value="EDQ32893.1"/>
    <property type="molecule type" value="Genomic_DNA"/>
</dbReference>
<dbReference type="eggNOG" id="COG0697">
    <property type="taxonomic scope" value="Bacteria"/>
</dbReference>
<sequence length="314" mass="33556">MTNASLFAGSSGASRFVPLVVMILTPLFFSTNLIFGRTTIPEVAPFTLAFLRWTAASLALAPFVWVARHHVRAYLTSSPRHWLLLGFLGMWICGAGVYYALQFTTATNATLIYTTSPLMVILLERLFFARATGWRELAGIAIGFFGVAIIVLQGDLDRLAGLDLNRGDLMFIAAALSWAVYSVLLKGPRTSAMPVSALFGAITIAGALLLAPFALWEWMSGARMPSTVSAWGGIAGIVVFSSLLAFGGYQYGVARLGASTTSIFMYLLPVYGVGLAVLVLGEPFHAHHMVGILTVLGGLVLATAPIGRPPKTRP</sequence>
<keyword evidence="9" id="KW-1185">Reference proteome</keyword>
<feature type="transmembrane region" description="Helical" evidence="6">
    <location>
        <begin position="286"/>
        <end position="307"/>
    </location>
</feature>
<dbReference type="OrthoDB" id="4167046at2"/>
<comment type="subcellular location">
    <subcellularLocation>
        <location evidence="1">Membrane</location>
        <topology evidence="1">Multi-pass membrane protein</topology>
    </subcellularLocation>
</comment>
<feature type="transmembrane region" description="Helical" evidence="6">
    <location>
        <begin position="50"/>
        <end position="70"/>
    </location>
</feature>
<dbReference type="AlphaFoldDB" id="A9D9A3"/>
<keyword evidence="3 6" id="KW-0812">Transmembrane</keyword>
<dbReference type="RefSeq" id="WP_007197397.1">
    <property type="nucleotide sequence ID" value="NZ_CM002917.1"/>
</dbReference>
<feature type="transmembrane region" description="Helical" evidence="6">
    <location>
        <begin position="228"/>
        <end position="251"/>
    </location>
</feature>
<keyword evidence="5 6" id="KW-0472">Membrane</keyword>
<feature type="transmembrane region" description="Helical" evidence="6">
    <location>
        <begin position="263"/>
        <end position="280"/>
    </location>
</feature>
<feature type="domain" description="EamA" evidence="7">
    <location>
        <begin position="166"/>
        <end position="302"/>
    </location>
</feature>
<dbReference type="InterPro" id="IPR000620">
    <property type="entry name" value="EamA_dom"/>
</dbReference>
<evidence type="ECO:0000313" key="9">
    <source>
        <dbReference type="Proteomes" id="UP000004291"/>
    </source>
</evidence>
<dbReference type="HOGENOM" id="CLU_033863_4_4_5"/>
<proteinExistence type="inferred from homology"/>
<feature type="transmembrane region" description="Helical" evidence="6">
    <location>
        <begin position="82"/>
        <end position="101"/>
    </location>
</feature>
<dbReference type="PANTHER" id="PTHR32322">
    <property type="entry name" value="INNER MEMBRANE TRANSPORTER"/>
    <property type="match status" value="1"/>
</dbReference>
<dbReference type="InterPro" id="IPR037185">
    <property type="entry name" value="EmrE-like"/>
</dbReference>
<dbReference type="Proteomes" id="UP000004291">
    <property type="component" value="Chromosome"/>
</dbReference>
<reference evidence="8 9" key="2">
    <citation type="submission" date="2012-06" db="EMBL/GenBank/DDBJ databases">
        <authorList>
            <person name="Fiebig A."/>
        </authorList>
    </citation>
    <scope>NUCLEOTIDE SEQUENCE [LARGE SCALE GENOMIC DNA]</scope>
    <source>
        <strain evidence="8 9">DFL-43</strain>
    </source>
</reference>
<evidence type="ECO:0000259" key="7">
    <source>
        <dbReference type="Pfam" id="PF00892"/>
    </source>
</evidence>
<feature type="transmembrane region" description="Helical" evidence="6">
    <location>
        <begin position="197"/>
        <end position="216"/>
    </location>
</feature>
<accession>A9D9A3</accession>
<dbReference type="GO" id="GO:0016020">
    <property type="term" value="C:membrane"/>
    <property type="evidence" value="ECO:0007669"/>
    <property type="project" value="UniProtKB-SubCell"/>
</dbReference>
<evidence type="ECO:0000256" key="4">
    <source>
        <dbReference type="ARBA" id="ARBA00022989"/>
    </source>
</evidence>
<dbReference type="InterPro" id="IPR050638">
    <property type="entry name" value="AA-Vitamin_Transporters"/>
</dbReference>
<evidence type="ECO:0000313" key="8">
    <source>
        <dbReference type="EMBL" id="EDQ32893.1"/>
    </source>
</evidence>
<evidence type="ECO:0000256" key="5">
    <source>
        <dbReference type="ARBA" id="ARBA00023136"/>
    </source>
</evidence>
<comment type="caution">
    <text evidence="8">The sequence shown here is derived from an EMBL/GenBank/DDBJ whole genome shotgun (WGS) entry which is preliminary data.</text>
</comment>
<evidence type="ECO:0000256" key="6">
    <source>
        <dbReference type="SAM" id="Phobius"/>
    </source>
</evidence>
<feature type="transmembrane region" description="Helical" evidence="6">
    <location>
        <begin position="169"/>
        <end position="185"/>
    </location>
</feature>
<feature type="transmembrane region" description="Helical" evidence="6">
    <location>
        <begin position="137"/>
        <end position="154"/>
    </location>
</feature>
<feature type="domain" description="EamA" evidence="7">
    <location>
        <begin position="20"/>
        <end position="151"/>
    </location>
</feature>
<dbReference type="SUPFAM" id="SSF103481">
    <property type="entry name" value="Multidrug resistance efflux transporter EmrE"/>
    <property type="match status" value="2"/>
</dbReference>
<evidence type="ECO:0000256" key="3">
    <source>
        <dbReference type="ARBA" id="ARBA00022692"/>
    </source>
</evidence>
<evidence type="ECO:0000256" key="2">
    <source>
        <dbReference type="ARBA" id="ARBA00007362"/>
    </source>
</evidence>
<reference evidence="8 9" key="1">
    <citation type="submission" date="2007-10" db="EMBL/GenBank/DDBJ databases">
        <authorList>
            <person name="Wagner-Dobler I."/>
            <person name="Ferriera S."/>
            <person name="Johnson J."/>
            <person name="Kravitz S."/>
            <person name="Beeson K."/>
            <person name="Sutton G."/>
            <person name="Rogers Y.-H."/>
            <person name="Friedman R."/>
            <person name="Frazier M."/>
            <person name="Venter J.C."/>
        </authorList>
    </citation>
    <scope>NUCLEOTIDE SEQUENCE [LARGE SCALE GENOMIC DNA]</scope>
    <source>
        <strain evidence="8 9">DFL-43</strain>
    </source>
</reference>
<comment type="similarity">
    <text evidence="2">Belongs to the EamA transporter family.</text>
</comment>
<organism evidence="8 9">
    <name type="scientific">Hoeflea phototrophica (strain DSM 17068 / NCIMB 14078 / DFL-43)</name>
    <dbReference type="NCBI Taxonomy" id="411684"/>
    <lineage>
        <taxon>Bacteria</taxon>
        <taxon>Pseudomonadati</taxon>
        <taxon>Pseudomonadota</taxon>
        <taxon>Alphaproteobacteria</taxon>
        <taxon>Hyphomicrobiales</taxon>
        <taxon>Rhizobiaceae</taxon>
        <taxon>Hoeflea</taxon>
    </lineage>
</organism>
<feature type="transmembrane region" description="Helical" evidence="6">
    <location>
        <begin position="107"/>
        <end position="128"/>
    </location>
</feature>
<dbReference type="PANTHER" id="PTHR32322:SF2">
    <property type="entry name" value="EAMA DOMAIN-CONTAINING PROTEIN"/>
    <property type="match status" value="1"/>
</dbReference>
<name>A9D9A3_HOEPD</name>
<protein>
    <submittedName>
        <fullName evidence="8">Putative permease</fullName>
    </submittedName>
</protein>
<gene>
    <name evidence="8" type="ORF">HPDFL43_08089</name>
</gene>
<dbReference type="STRING" id="411684.HPDFL43_08089"/>
<feature type="transmembrane region" description="Helical" evidence="6">
    <location>
        <begin position="12"/>
        <end position="30"/>
    </location>
</feature>
<keyword evidence="4 6" id="KW-1133">Transmembrane helix</keyword>
<dbReference type="Pfam" id="PF00892">
    <property type="entry name" value="EamA"/>
    <property type="match status" value="2"/>
</dbReference>
<evidence type="ECO:0000256" key="1">
    <source>
        <dbReference type="ARBA" id="ARBA00004141"/>
    </source>
</evidence>